<dbReference type="GO" id="GO:0005576">
    <property type="term" value="C:extracellular region"/>
    <property type="evidence" value="ECO:0007669"/>
    <property type="project" value="TreeGrafter"/>
</dbReference>
<name>A0A3D8JTJ2_9BURK</name>
<feature type="signal peptide" evidence="1">
    <location>
        <begin position="1"/>
        <end position="30"/>
    </location>
</feature>
<reference evidence="2 3" key="1">
    <citation type="submission" date="2018-08" db="EMBL/GenBank/DDBJ databases">
        <title>Paraburkholderia sp. DHOM06 isolated from forest soil.</title>
        <authorList>
            <person name="Gao Z.-H."/>
            <person name="Qiu L.-H."/>
        </authorList>
    </citation>
    <scope>NUCLEOTIDE SEQUENCE [LARGE SCALE GENOMIC DNA]</scope>
    <source>
        <strain evidence="2 3">DHOM06</strain>
    </source>
</reference>
<feature type="chain" id="PRO_5017665858" evidence="1">
    <location>
        <begin position="31"/>
        <end position="344"/>
    </location>
</feature>
<evidence type="ECO:0000256" key="1">
    <source>
        <dbReference type="SAM" id="SignalP"/>
    </source>
</evidence>
<dbReference type="PROSITE" id="PS51257">
    <property type="entry name" value="PROKAR_LIPOPROTEIN"/>
    <property type="match status" value="1"/>
</dbReference>
<dbReference type="AlphaFoldDB" id="A0A3D8JTJ2"/>
<comment type="caution">
    <text evidence="2">The sequence shown here is derived from an EMBL/GenBank/DDBJ whole genome shotgun (WGS) entry which is preliminary data.</text>
</comment>
<evidence type="ECO:0000313" key="2">
    <source>
        <dbReference type="EMBL" id="RDU96112.1"/>
    </source>
</evidence>
<organism evidence="2 3">
    <name type="scientific">Trinickia dinghuensis</name>
    <dbReference type="NCBI Taxonomy" id="2291023"/>
    <lineage>
        <taxon>Bacteria</taxon>
        <taxon>Pseudomonadati</taxon>
        <taxon>Pseudomonadota</taxon>
        <taxon>Betaproteobacteria</taxon>
        <taxon>Burkholderiales</taxon>
        <taxon>Burkholderiaceae</taxon>
        <taxon>Trinickia</taxon>
    </lineage>
</organism>
<dbReference type="EMBL" id="QRGA01000016">
    <property type="protein sequence ID" value="RDU96112.1"/>
    <property type="molecule type" value="Genomic_DNA"/>
</dbReference>
<keyword evidence="3" id="KW-1185">Reference proteome</keyword>
<evidence type="ECO:0000313" key="3">
    <source>
        <dbReference type="Proteomes" id="UP000256838"/>
    </source>
</evidence>
<accession>A0A3D8JTJ2</accession>
<dbReference type="PANTHER" id="PTHR37549:SF1">
    <property type="entry name" value="LIPOPROTEIN LPRI"/>
    <property type="match status" value="1"/>
</dbReference>
<gene>
    <name evidence="2" type="ORF">DWV00_26100</name>
</gene>
<dbReference type="Proteomes" id="UP000256838">
    <property type="component" value="Unassembled WGS sequence"/>
</dbReference>
<proteinExistence type="predicted"/>
<protein>
    <submittedName>
        <fullName evidence="2">DUF3298 domain-containing protein</fullName>
    </submittedName>
</protein>
<keyword evidence="1" id="KW-0732">Signal</keyword>
<dbReference type="InterPro" id="IPR052755">
    <property type="entry name" value="Lysozyme_Inhibitor_LprI"/>
</dbReference>
<dbReference type="PANTHER" id="PTHR37549">
    <property type="entry name" value="LIPOPROTEIN LPRI"/>
    <property type="match status" value="1"/>
</dbReference>
<sequence length="344" mass="37848">MQTILSRVRGRSSLVCGVLFACLMPTVAAAASFDCGKARTALEKTVCADPRLSAQDAEMARRYDHARSMLSEQGKAILFSGQKQWLKVIPVLCLEHKREESPTQCLRGQYKDRLDSLQTAAIRIGPFLFSRIDTYASPGIDAATGTPLEQHIGLPRIDSPPSKEAEQWNTTIVRLSNVARAHWCFGEFEAADPKDPETRSEQNLTFDLYAHNDFINVKFTHYERCGAAAANEEVDNVSYFLESAARPLTAADLFAPNSHWDSSLVNRAEQKLDAPNPSAEKDFRAGIAKVVNDPTAWSFTERGLVLSFNAGFGGASIASGPIDVTIPWKDLYSFVTPTAPIPQH</sequence>